<dbReference type="Gramene" id="AET3Gv21194500.16">
    <property type="protein sequence ID" value="AET3Gv21194500.16"/>
    <property type="gene ID" value="AET3Gv21194500"/>
</dbReference>
<sequence>METDSCRNVGKGSQIASFHCILIDLTFTFQTTFFSFGSVWCILCACWCQPSTSQLS</sequence>
<accession>A0A453GT10</accession>
<reference evidence="1" key="5">
    <citation type="journal article" date="2021" name="G3 (Bethesda)">
        <title>Aegilops tauschii genome assembly Aet v5.0 features greater sequence contiguity and improved annotation.</title>
        <authorList>
            <person name="Wang L."/>
            <person name="Zhu T."/>
            <person name="Rodriguez J.C."/>
            <person name="Deal K.R."/>
            <person name="Dubcovsky J."/>
            <person name="McGuire P.E."/>
            <person name="Lux T."/>
            <person name="Spannagl M."/>
            <person name="Mayer K.F.X."/>
            <person name="Baldrich P."/>
            <person name="Meyers B.C."/>
            <person name="Huo N."/>
            <person name="Gu Y.Q."/>
            <person name="Zhou H."/>
            <person name="Devos K.M."/>
            <person name="Bennetzen J.L."/>
            <person name="Unver T."/>
            <person name="Budak H."/>
            <person name="Gulick P.J."/>
            <person name="Galiba G."/>
            <person name="Kalapos B."/>
            <person name="Nelson D.R."/>
            <person name="Li P."/>
            <person name="You F.M."/>
            <person name="Luo M.C."/>
            <person name="Dvorak J."/>
        </authorList>
    </citation>
    <scope>NUCLEOTIDE SEQUENCE [LARGE SCALE GENOMIC DNA]</scope>
    <source>
        <strain evidence="1">cv. AL8/78</strain>
    </source>
</reference>
<keyword evidence="2" id="KW-1185">Reference proteome</keyword>
<reference evidence="2" key="1">
    <citation type="journal article" date="2014" name="Science">
        <title>Ancient hybridizations among the ancestral genomes of bread wheat.</title>
        <authorList>
            <consortium name="International Wheat Genome Sequencing Consortium,"/>
            <person name="Marcussen T."/>
            <person name="Sandve S.R."/>
            <person name="Heier L."/>
            <person name="Spannagl M."/>
            <person name="Pfeifer M."/>
            <person name="Jakobsen K.S."/>
            <person name="Wulff B.B."/>
            <person name="Steuernagel B."/>
            <person name="Mayer K.F."/>
            <person name="Olsen O.A."/>
        </authorList>
    </citation>
    <scope>NUCLEOTIDE SEQUENCE [LARGE SCALE GENOMIC DNA]</scope>
    <source>
        <strain evidence="2">cv. AL8/78</strain>
    </source>
</reference>
<dbReference type="EnsemblPlants" id="AET3Gv21194500.16">
    <property type="protein sequence ID" value="AET3Gv21194500.16"/>
    <property type="gene ID" value="AET3Gv21194500"/>
</dbReference>
<reference evidence="2" key="2">
    <citation type="journal article" date="2017" name="Nat. Plants">
        <title>The Aegilops tauschii genome reveals multiple impacts of transposons.</title>
        <authorList>
            <person name="Zhao G."/>
            <person name="Zou C."/>
            <person name="Li K."/>
            <person name="Wang K."/>
            <person name="Li T."/>
            <person name="Gao L."/>
            <person name="Zhang X."/>
            <person name="Wang H."/>
            <person name="Yang Z."/>
            <person name="Liu X."/>
            <person name="Jiang W."/>
            <person name="Mao L."/>
            <person name="Kong X."/>
            <person name="Jiao Y."/>
            <person name="Jia J."/>
        </authorList>
    </citation>
    <scope>NUCLEOTIDE SEQUENCE [LARGE SCALE GENOMIC DNA]</scope>
    <source>
        <strain evidence="2">cv. AL8/78</strain>
    </source>
</reference>
<organism evidence="1 2">
    <name type="scientific">Aegilops tauschii subsp. strangulata</name>
    <name type="common">Goatgrass</name>
    <dbReference type="NCBI Taxonomy" id="200361"/>
    <lineage>
        <taxon>Eukaryota</taxon>
        <taxon>Viridiplantae</taxon>
        <taxon>Streptophyta</taxon>
        <taxon>Embryophyta</taxon>
        <taxon>Tracheophyta</taxon>
        <taxon>Spermatophyta</taxon>
        <taxon>Magnoliopsida</taxon>
        <taxon>Liliopsida</taxon>
        <taxon>Poales</taxon>
        <taxon>Poaceae</taxon>
        <taxon>BOP clade</taxon>
        <taxon>Pooideae</taxon>
        <taxon>Triticodae</taxon>
        <taxon>Triticeae</taxon>
        <taxon>Triticinae</taxon>
        <taxon>Aegilops</taxon>
    </lineage>
</organism>
<name>A0A453GT10_AEGTS</name>
<evidence type="ECO:0000313" key="2">
    <source>
        <dbReference type="Proteomes" id="UP000015105"/>
    </source>
</evidence>
<dbReference type="AlphaFoldDB" id="A0A453GT10"/>
<reference evidence="1" key="4">
    <citation type="submission" date="2019-03" db="UniProtKB">
        <authorList>
            <consortium name="EnsemblPlants"/>
        </authorList>
    </citation>
    <scope>IDENTIFICATION</scope>
</reference>
<reference evidence="1" key="3">
    <citation type="journal article" date="2017" name="Nature">
        <title>Genome sequence of the progenitor of the wheat D genome Aegilops tauschii.</title>
        <authorList>
            <person name="Luo M.C."/>
            <person name="Gu Y.Q."/>
            <person name="Puiu D."/>
            <person name="Wang H."/>
            <person name="Twardziok S.O."/>
            <person name="Deal K.R."/>
            <person name="Huo N."/>
            <person name="Zhu T."/>
            <person name="Wang L."/>
            <person name="Wang Y."/>
            <person name="McGuire P.E."/>
            <person name="Liu S."/>
            <person name="Long H."/>
            <person name="Ramasamy R.K."/>
            <person name="Rodriguez J.C."/>
            <person name="Van S.L."/>
            <person name="Yuan L."/>
            <person name="Wang Z."/>
            <person name="Xia Z."/>
            <person name="Xiao L."/>
            <person name="Anderson O.D."/>
            <person name="Ouyang S."/>
            <person name="Liang Y."/>
            <person name="Zimin A.V."/>
            <person name="Pertea G."/>
            <person name="Qi P."/>
            <person name="Bennetzen J.L."/>
            <person name="Dai X."/>
            <person name="Dawson M.W."/>
            <person name="Muller H.G."/>
            <person name="Kugler K."/>
            <person name="Rivarola-Duarte L."/>
            <person name="Spannagl M."/>
            <person name="Mayer K.F.X."/>
            <person name="Lu F.H."/>
            <person name="Bevan M.W."/>
            <person name="Leroy P."/>
            <person name="Li P."/>
            <person name="You F.M."/>
            <person name="Sun Q."/>
            <person name="Liu Z."/>
            <person name="Lyons E."/>
            <person name="Wicker T."/>
            <person name="Salzberg S.L."/>
            <person name="Devos K.M."/>
            <person name="Dvorak J."/>
        </authorList>
    </citation>
    <scope>NUCLEOTIDE SEQUENCE [LARGE SCALE GENOMIC DNA]</scope>
    <source>
        <strain evidence="1">cv. AL8/78</strain>
    </source>
</reference>
<evidence type="ECO:0000313" key="1">
    <source>
        <dbReference type="EnsemblPlants" id="AET3Gv21194500.16"/>
    </source>
</evidence>
<protein>
    <submittedName>
        <fullName evidence="1">Uncharacterized protein</fullName>
    </submittedName>
</protein>
<proteinExistence type="predicted"/>
<dbReference type="Proteomes" id="UP000015105">
    <property type="component" value="Chromosome 3D"/>
</dbReference>